<feature type="compositionally biased region" description="Basic and acidic residues" evidence="1">
    <location>
        <begin position="86"/>
        <end position="95"/>
    </location>
</feature>
<organism evidence="2 3">
    <name type="scientific">Lactuca saligna</name>
    <name type="common">Willowleaf lettuce</name>
    <dbReference type="NCBI Taxonomy" id="75948"/>
    <lineage>
        <taxon>Eukaryota</taxon>
        <taxon>Viridiplantae</taxon>
        <taxon>Streptophyta</taxon>
        <taxon>Embryophyta</taxon>
        <taxon>Tracheophyta</taxon>
        <taxon>Spermatophyta</taxon>
        <taxon>Magnoliopsida</taxon>
        <taxon>eudicotyledons</taxon>
        <taxon>Gunneridae</taxon>
        <taxon>Pentapetalae</taxon>
        <taxon>asterids</taxon>
        <taxon>campanulids</taxon>
        <taxon>Asterales</taxon>
        <taxon>Asteraceae</taxon>
        <taxon>Cichorioideae</taxon>
        <taxon>Cichorieae</taxon>
        <taxon>Lactucinae</taxon>
        <taxon>Lactuca</taxon>
    </lineage>
</organism>
<feature type="compositionally biased region" description="Basic and acidic residues" evidence="1">
    <location>
        <begin position="50"/>
        <end position="61"/>
    </location>
</feature>
<proteinExistence type="predicted"/>
<name>A0AA36DXC8_LACSI</name>
<keyword evidence="3" id="KW-1185">Reference proteome</keyword>
<evidence type="ECO:0000313" key="2">
    <source>
        <dbReference type="EMBL" id="CAI9274780.1"/>
    </source>
</evidence>
<evidence type="ECO:0000256" key="1">
    <source>
        <dbReference type="SAM" id="MobiDB-lite"/>
    </source>
</evidence>
<dbReference type="Proteomes" id="UP001177003">
    <property type="component" value="Chromosome 3"/>
</dbReference>
<dbReference type="EMBL" id="OX465079">
    <property type="protein sequence ID" value="CAI9274780.1"/>
    <property type="molecule type" value="Genomic_DNA"/>
</dbReference>
<feature type="compositionally biased region" description="Acidic residues" evidence="1">
    <location>
        <begin position="20"/>
        <end position="37"/>
    </location>
</feature>
<evidence type="ECO:0000313" key="3">
    <source>
        <dbReference type="Proteomes" id="UP001177003"/>
    </source>
</evidence>
<protein>
    <submittedName>
        <fullName evidence="2">Uncharacterized protein</fullName>
    </submittedName>
</protein>
<feature type="region of interest" description="Disordered" evidence="1">
    <location>
        <begin position="1"/>
        <end position="95"/>
    </location>
</feature>
<feature type="compositionally biased region" description="Basic and acidic residues" evidence="1">
    <location>
        <begin position="1"/>
        <end position="12"/>
    </location>
</feature>
<reference evidence="2" key="1">
    <citation type="submission" date="2023-04" db="EMBL/GenBank/DDBJ databases">
        <authorList>
            <person name="Vijverberg K."/>
            <person name="Xiong W."/>
            <person name="Schranz E."/>
        </authorList>
    </citation>
    <scope>NUCLEOTIDE SEQUENCE</scope>
</reference>
<accession>A0AA36DXC8</accession>
<sequence>MMVKREKVELKSGDFGTLEWNDDVIENDQESDTDENEDMKLDEGDENSEDEHMKKEKKDEKLDEGESFDSEETKCNNNILGIEDDADKKREVGKR</sequence>
<gene>
    <name evidence="2" type="ORF">LSALG_LOCUS14838</name>
</gene>
<dbReference type="AlphaFoldDB" id="A0AA36DXC8"/>